<organism evidence="3 4">
    <name type="scientific">Nocardioides jiangxiensis</name>
    <dbReference type="NCBI Taxonomy" id="3064524"/>
    <lineage>
        <taxon>Bacteria</taxon>
        <taxon>Bacillati</taxon>
        <taxon>Actinomycetota</taxon>
        <taxon>Actinomycetes</taxon>
        <taxon>Propionibacteriales</taxon>
        <taxon>Nocardioidaceae</taxon>
        <taxon>Nocardioides</taxon>
    </lineage>
</organism>
<protein>
    <submittedName>
        <fullName evidence="3">Uncharacterized protein</fullName>
    </submittedName>
</protein>
<dbReference type="Proteomes" id="UP001233314">
    <property type="component" value="Unassembled WGS sequence"/>
</dbReference>
<feature type="region of interest" description="Disordered" evidence="1">
    <location>
        <begin position="66"/>
        <end position="95"/>
    </location>
</feature>
<gene>
    <name evidence="3" type="ORF">Q5722_04300</name>
</gene>
<dbReference type="EMBL" id="JAUQTA010000001">
    <property type="protein sequence ID" value="MDO7867586.1"/>
    <property type="molecule type" value="Genomic_DNA"/>
</dbReference>
<accession>A0ABT9B2S6</accession>
<keyword evidence="2" id="KW-1133">Transmembrane helix</keyword>
<evidence type="ECO:0000313" key="4">
    <source>
        <dbReference type="Proteomes" id="UP001233314"/>
    </source>
</evidence>
<evidence type="ECO:0000256" key="2">
    <source>
        <dbReference type="SAM" id="Phobius"/>
    </source>
</evidence>
<evidence type="ECO:0000256" key="1">
    <source>
        <dbReference type="SAM" id="MobiDB-lite"/>
    </source>
</evidence>
<comment type="caution">
    <text evidence="3">The sequence shown here is derived from an EMBL/GenBank/DDBJ whole genome shotgun (WGS) entry which is preliminary data.</text>
</comment>
<keyword evidence="4" id="KW-1185">Reference proteome</keyword>
<name>A0ABT9B2S6_9ACTN</name>
<evidence type="ECO:0000313" key="3">
    <source>
        <dbReference type="EMBL" id="MDO7867586.1"/>
    </source>
</evidence>
<feature type="transmembrane region" description="Helical" evidence="2">
    <location>
        <begin position="40"/>
        <end position="64"/>
    </location>
</feature>
<dbReference type="RefSeq" id="WP_305026977.1">
    <property type="nucleotide sequence ID" value="NZ_JAUQTA010000001.1"/>
</dbReference>
<sequence length="243" mass="25312">MDLEQQLTAALEGRASGVPVTPADLGAVRARARSIRRRRIAGGAVAGAAVVALVVPAAIGLGGLRSASEAPPVGPAPTSVEPTPSTPGTTCSSIGVAKPTRPDGLPPAVARTWQQIVDAAAACDLSALEALGADATTSYGLHGGITNLRRWEREGKGELGTLLKVMATTPGQGTKEGGNQGYVGWPALSVRARWQSLTPSERSELETFVKPADLASYEEMQMYYGWRVGIRADGTWMYFIAGD</sequence>
<feature type="compositionally biased region" description="Low complexity" evidence="1">
    <location>
        <begin position="82"/>
        <end position="93"/>
    </location>
</feature>
<reference evidence="3 4" key="1">
    <citation type="submission" date="2023-07" db="EMBL/GenBank/DDBJ databases">
        <title>Nocardioides sp. nov WY-20 isolated from soil.</title>
        <authorList>
            <person name="Liu B."/>
            <person name="Wan Y."/>
        </authorList>
    </citation>
    <scope>NUCLEOTIDE SEQUENCE [LARGE SCALE GENOMIC DNA]</scope>
    <source>
        <strain evidence="3 4">WY-20</strain>
    </source>
</reference>
<keyword evidence="2" id="KW-0812">Transmembrane</keyword>
<keyword evidence="2" id="KW-0472">Membrane</keyword>
<proteinExistence type="predicted"/>